<keyword evidence="1 6" id="KW-0349">Heme</keyword>
<gene>
    <name evidence="8" type="ORF">CC77DRAFT_1008747</name>
</gene>
<dbReference type="AlphaFoldDB" id="A0A177DNX8"/>
<dbReference type="InterPro" id="IPR050783">
    <property type="entry name" value="Oxylipin_biosynth_metab"/>
</dbReference>
<evidence type="ECO:0000256" key="5">
    <source>
        <dbReference type="ARBA" id="ARBA00023004"/>
    </source>
</evidence>
<dbReference type="PANTHER" id="PTHR11903:SF37">
    <property type="entry name" value="PSI-PRODUCING OXYGENASE A"/>
    <property type="match status" value="1"/>
</dbReference>
<dbReference type="InterPro" id="IPR034812">
    <property type="entry name" value="Ppo-like_N"/>
</dbReference>
<dbReference type="KEGG" id="aalt:CC77DRAFT_1008747"/>
<proteinExistence type="predicted"/>
<dbReference type="Pfam" id="PF03098">
    <property type="entry name" value="An_peroxidase"/>
    <property type="match status" value="1"/>
</dbReference>
<evidence type="ECO:0000256" key="1">
    <source>
        <dbReference type="ARBA" id="ARBA00022617"/>
    </source>
</evidence>
<evidence type="ECO:0000256" key="3">
    <source>
        <dbReference type="ARBA" id="ARBA00022964"/>
    </source>
</evidence>
<keyword evidence="8" id="KW-0575">Peroxidase</keyword>
<accession>A0A177DNX8</accession>
<dbReference type="PRINTS" id="PR00457">
    <property type="entry name" value="ANPEROXIDASE"/>
</dbReference>
<dbReference type="PROSITE" id="PS50292">
    <property type="entry name" value="PEROXIDASE_3"/>
    <property type="match status" value="1"/>
</dbReference>
<dbReference type="Proteomes" id="UP000077248">
    <property type="component" value="Unassembled WGS sequence"/>
</dbReference>
<reference evidence="8 9" key="1">
    <citation type="submission" date="2016-05" db="EMBL/GenBank/DDBJ databases">
        <title>Comparative analysis of secretome profiles of manganese(II)-oxidizing ascomycete fungi.</title>
        <authorList>
            <consortium name="DOE Joint Genome Institute"/>
            <person name="Zeiner C.A."/>
            <person name="Purvine S.O."/>
            <person name="Zink E.M."/>
            <person name="Wu S."/>
            <person name="Pasa-Tolic L."/>
            <person name="Chaput D.L."/>
            <person name="Haridas S."/>
            <person name="Grigoriev I.V."/>
            <person name="Santelli C.M."/>
            <person name="Hansel C.M."/>
        </authorList>
    </citation>
    <scope>NUCLEOTIDE SEQUENCE [LARGE SCALE GENOMIC DNA]</scope>
    <source>
        <strain evidence="8 9">SRC1lrK2f</strain>
    </source>
</reference>
<sequence>MASDVKRTPLQELVQDTGRQKNPSLQTHHDLRGSLSGTTTNSGLDDSSYDVCDLLHVLRDVAEGCQQEKVVQFLAPADVDETSPSRLLKTLCKDMEQPVASSLGDQYQYRSADGSNNNIHLPNVGRAGSYYARMVTPRHVPTKLPDPEFLFDTLLAREAKPEPHPSQLSSLFFAFAAVIVCDVFRTGDEDQNMAMPSSYLDLSSLYGETKESQNMVRTFVDGKLKPDAFADTRILSRPAASCALIICFSRFHNLIVEQLAIINENGRFSPPPNIGGIDPSFYKKAVAKRDNDLFQTARLVTTGLYINTVLKDYVRSILNLQCVDSSANLDPRAKIEDILGQTDSDKARGNQTSAEINMIYRWHSTISMRDEAWLIDHMTKICPDMDIDNMTLEGMRAGVRRHAATPPADPGRRVFAGLERNLDGYFRDQDLVKILTEATDEVAMSFGPHRIPQALKVIEIMSIEQGREWGVASLNEMRRFFGMTSHTSFTDIHSDPDVAAALEVLYGDVENVELYAGAILEQPSMPMTPGSGLCAGTTTTRAIVSHALSLVRGDRFYTVDYSPHHLTAFGFNMASSDYSIAGGGVIYKLLMRVFPEYYRGNSIYAHYPLTTPPEMRRRQKSLGHEMDFDYDKPRYGAPPTVITDYKMILRILRDQTLYTTAWTHTLRQLEYQEHVLIGDNPGASKQQNMIRQAVLGPKDSIDVFSHFLNLRTSQLVQTDSKWLSKVAEIDAIKDVAARSWTQFVAFLFHFPIKDLEDSTASFDDKQLFSKMTAIFEFVHLDNTPAKSTMLRRNAIAASDELTREVRTVCDDMKASSPVQSFDFRRQRHEKRDPLPDHGAMVIQRLFDNGAKVKEVVSLLVILAVDLVVFSTFAFCQIIDLFLSEPYHSTHWPDIQKLAKDTTPANSEVLRAYVLEALRLITPATGFLRIPNTFLTTSDWRHAEGISKGDDLILDVATASRDPEIFPDPDSINLDRPQELYLPFLDGLHGSLTRPIIVAGLVTQLRIFARLEGLRKGPGTQETLRREVSEGTISFLSEAKDEWVSLPVSMRVHYDAFDPTACATLT</sequence>
<dbReference type="GO" id="GO:0016705">
    <property type="term" value="F:oxidoreductase activity, acting on paired donors, with incorporation or reduction of molecular oxygen"/>
    <property type="evidence" value="ECO:0007669"/>
    <property type="project" value="InterPro"/>
</dbReference>
<dbReference type="OMA" id="WHSTISM"/>
<name>A0A177DNX8_ALTAL</name>
<protein>
    <submittedName>
        <fullName evidence="8">Heme peroxidase</fullName>
    </submittedName>
</protein>
<dbReference type="GO" id="GO:0006979">
    <property type="term" value="P:response to oxidative stress"/>
    <property type="evidence" value="ECO:0007669"/>
    <property type="project" value="InterPro"/>
</dbReference>
<dbReference type="VEuPathDB" id="FungiDB:CC77DRAFT_1008747"/>
<evidence type="ECO:0000256" key="7">
    <source>
        <dbReference type="SAM" id="MobiDB-lite"/>
    </source>
</evidence>
<dbReference type="GO" id="GO:0004601">
    <property type="term" value="F:peroxidase activity"/>
    <property type="evidence" value="ECO:0007669"/>
    <property type="project" value="UniProtKB-KW"/>
</dbReference>
<dbReference type="GO" id="GO:0004497">
    <property type="term" value="F:monooxygenase activity"/>
    <property type="evidence" value="ECO:0007669"/>
    <property type="project" value="InterPro"/>
</dbReference>
<evidence type="ECO:0000256" key="4">
    <source>
        <dbReference type="ARBA" id="ARBA00023002"/>
    </source>
</evidence>
<dbReference type="Gene3D" id="1.10.640.10">
    <property type="entry name" value="Haem peroxidase domain superfamily, animal type"/>
    <property type="match status" value="1"/>
</dbReference>
<dbReference type="Gene3D" id="1.10.630.10">
    <property type="entry name" value="Cytochrome P450"/>
    <property type="match status" value="1"/>
</dbReference>
<dbReference type="GO" id="GO:0051213">
    <property type="term" value="F:dioxygenase activity"/>
    <property type="evidence" value="ECO:0007669"/>
    <property type="project" value="UniProtKB-KW"/>
</dbReference>
<dbReference type="CDD" id="cd09817">
    <property type="entry name" value="linoleate_diol_synthase_like"/>
    <property type="match status" value="1"/>
</dbReference>
<evidence type="ECO:0000313" key="9">
    <source>
        <dbReference type="Proteomes" id="UP000077248"/>
    </source>
</evidence>
<dbReference type="InterPro" id="IPR019791">
    <property type="entry name" value="Haem_peroxidase_animal"/>
</dbReference>
<dbReference type="GO" id="GO:0020037">
    <property type="term" value="F:heme binding"/>
    <property type="evidence" value="ECO:0007669"/>
    <property type="project" value="InterPro"/>
</dbReference>
<organism evidence="8 9">
    <name type="scientific">Alternaria alternata</name>
    <name type="common">Alternaria rot fungus</name>
    <name type="synonym">Torula alternata</name>
    <dbReference type="NCBI Taxonomy" id="5599"/>
    <lineage>
        <taxon>Eukaryota</taxon>
        <taxon>Fungi</taxon>
        <taxon>Dikarya</taxon>
        <taxon>Ascomycota</taxon>
        <taxon>Pezizomycotina</taxon>
        <taxon>Dothideomycetes</taxon>
        <taxon>Pleosporomycetidae</taxon>
        <taxon>Pleosporales</taxon>
        <taxon>Pleosporineae</taxon>
        <taxon>Pleosporaceae</taxon>
        <taxon>Alternaria</taxon>
        <taxon>Alternaria sect. Alternaria</taxon>
        <taxon>Alternaria alternata complex</taxon>
    </lineage>
</organism>
<evidence type="ECO:0000313" key="8">
    <source>
        <dbReference type="EMBL" id="OAG20712.1"/>
    </source>
</evidence>
<dbReference type="SUPFAM" id="SSF48264">
    <property type="entry name" value="Cytochrome P450"/>
    <property type="match status" value="1"/>
</dbReference>
<keyword evidence="5 6" id="KW-0408">Iron</keyword>
<dbReference type="SUPFAM" id="SSF48113">
    <property type="entry name" value="Heme-dependent peroxidases"/>
    <property type="match status" value="1"/>
</dbReference>
<keyword evidence="2 6" id="KW-0479">Metal-binding</keyword>
<dbReference type="GeneID" id="29109150"/>
<dbReference type="InterPro" id="IPR036396">
    <property type="entry name" value="Cyt_P450_sf"/>
</dbReference>
<dbReference type="EMBL" id="KV441478">
    <property type="protein sequence ID" value="OAG20712.1"/>
    <property type="molecule type" value="Genomic_DNA"/>
</dbReference>
<evidence type="ECO:0000256" key="2">
    <source>
        <dbReference type="ARBA" id="ARBA00022723"/>
    </source>
</evidence>
<dbReference type="PANTHER" id="PTHR11903">
    <property type="entry name" value="PROSTAGLANDIN G/H SYNTHASE"/>
    <property type="match status" value="1"/>
</dbReference>
<feature type="binding site" description="axial binding residue" evidence="6">
    <location>
        <position position="363"/>
    </location>
    <ligand>
        <name>heme b</name>
        <dbReference type="ChEBI" id="CHEBI:60344"/>
    </ligand>
    <ligandPart>
        <name>Fe</name>
        <dbReference type="ChEBI" id="CHEBI:18248"/>
    </ligandPart>
</feature>
<dbReference type="RefSeq" id="XP_018386133.1">
    <property type="nucleotide sequence ID" value="XM_018523556.1"/>
</dbReference>
<dbReference type="GO" id="GO:0006631">
    <property type="term" value="P:fatty acid metabolic process"/>
    <property type="evidence" value="ECO:0007669"/>
    <property type="project" value="UniProtKB-ARBA"/>
</dbReference>
<evidence type="ECO:0000256" key="6">
    <source>
        <dbReference type="PIRSR" id="PIRSR619791-2"/>
    </source>
</evidence>
<keyword evidence="3" id="KW-0223">Dioxygenase</keyword>
<keyword evidence="4" id="KW-0560">Oxidoreductase</keyword>
<dbReference type="InterPro" id="IPR010255">
    <property type="entry name" value="Haem_peroxidase_sf"/>
</dbReference>
<dbReference type="InterPro" id="IPR037120">
    <property type="entry name" value="Haem_peroxidase_sf_animal"/>
</dbReference>
<dbReference type="GO" id="GO:0005506">
    <property type="term" value="F:iron ion binding"/>
    <property type="evidence" value="ECO:0007669"/>
    <property type="project" value="InterPro"/>
</dbReference>
<feature type="region of interest" description="Disordered" evidence="7">
    <location>
        <begin position="1"/>
        <end position="42"/>
    </location>
</feature>
<keyword evidence="9" id="KW-1185">Reference proteome</keyword>